<dbReference type="Proteomes" id="UP000886998">
    <property type="component" value="Unassembled WGS sequence"/>
</dbReference>
<gene>
    <name evidence="1" type="primary">X975_19654</name>
    <name evidence="1" type="ORF">TNIN_480521</name>
</gene>
<sequence length="146" mass="16402">MCEELLDIDSIYCTTTGEDISNGVDNVINKKNLRWKNLKSITTDGVKNMCGKNKGVVTLVSKAVENVGGSKPIVLHCIIHQQSLCGKCLDMSQVLRPVISVLNCIRFTGLNKRQFREFIKDMEENDLPYPTTVHWISCGKVLQNFI</sequence>
<accession>A0A8X7CMK3</accession>
<dbReference type="PANTHER" id="PTHR45913:SF11">
    <property type="entry name" value="EPM2A-INTERACTING PROTEIN 1"/>
    <property type="match status" value="1"/>
</dbReference>
<dbReference type="PANTHER" id="PTHR45913">
    <property type="entry name" value="EPM2A-INTERACTING PROTEIN 1"/>
    <property type="match status" value="1"/>
</dbReference>
<organism evidence="1 2">
    <name type="scientific">Trichonephila inaurata madagascariensis</name>
    <dbReference type="NCBI Taxonomy" id="2747483"/>
    <lineage>
        <taxon>Eukaryota</taxon>
        <taxon>Metazoa</taxon>
        <taxon>Ecdysozoa</taxon>
        <taxon>Arthropoda</taxon>
        <taxon>Chelicerata</taxon>
        <taxon>Arachnida</taxon>
        <taxon>Araneae</taxon>
        <taxon>Araneomorphae</taxon>
        <taxon>Entelegynae</taxon>
        <taxon>Araneoidea</taxon>
        <taxon>Nephilidae</taxon>
        <taxon>Trichonephila</taxon>
        <taxon>Trichonephila inaurata</taxon>
    </lineage>
</organism>
<reference evidence="1" key="1">
    <citation type="submission" date="2020-08" db="EMBL/GenBank/DDBJ databases">
        <title>Multicomponent nature underlies the extraordinary mechanical properties of spider dragline silk.</title>
        <authorList>
            <person name="Kono N."/>
            <person name="Nakamura H."/>
            <person name="Mori M."/>
            <person name="Yoshida Y."/>
            <person name="Ohtoshi R."/>
            <person name="Malay A.D."/>
            <person name="Moran D.A.P."/>
            <person name="Tomita M."/>
            <person name="Numata K."/>
            <person name="Arakawa K."/>
        </authorList>
    </citation>
    <scope>NUCLEOTIDE SEQUENCE</scope>
</reference>
<evidence type="ECO:0000313" key="2">
    <source>
        <dbReference type="Proteomes" id="UP000886998"/>
    </source>
</evidence>
<dbReference type="AlphaFoldDB" id="A0A8X7CMK3"/>
<dbReference type="OrthoDB" id="1101576at2759"/>
<protein>
    <submittedName>
        <fullName evidence="1">General transcription factor II-I repeat domain-containing protein 2</fullName>
    </submittedName>
</protein>
<keyword evidence="2" id="KW-1185">Reference proteome</keyword>
<evidence type="ECO:0000313" key="1">
    <source>
        <dbReference type="EMBL" id="GFY73356.1"/>
    </source>
</evidence>
<proteinExistence type="predicted"/>
<name>A0A8X7CMK3_9ARAC</name>
<comment type="caution">
    <text evidence="1">The sequence shown here is derived from an EMBL/GenBank/DDBJ whole genome shotgun (WGS) entry which is preliminary data.</text>
</comment>
<dbReference type="EMBL" id="BMAV01020005">
    <property type="protein sequence ID" value="GFY73356.1"/>
    <property type="molecule type" value="Genomic_DNA"/>
</dbReference>